<evidence type="ECO:0000313" key="3">
    <source>
        <dbReference type="Proteomes" id="UP000823862"/>
    </source>
</evidence>
<accession>A0A9D2HU93</accession>
<reference evidence="2" key="2">
    <citation type="submission" date="2021-04" db="EMBL/GenBank/DDBJ databases">
        <authorList>
            <person name="Gilroy R."/>
        </authorList>
    </citation>
    <scope>NUCLEOTIDE SEQUENCE</scope>
    <source>
        <strain evidence="2">ChiHjej12B11-9795</strain>
    </source>
</reference>
<comment type="caution">
    <text evidence="2">The sequence shown here is derived from an EMBL/GenBank/DDBJ whole genome shotgun (WGS) entry which is preliminary data.</text>
</comment>
<gene>
    <name evidence="2" type="ORF">H9950_00020</name>
</gene>
<dbReference type="AlphaFoldDB" id="A0A9D2HU93"/>
<dbReference type="Proteomes" id="UP000823862">
    <property type="component" value="Unassembled WGS sequence"/>
</dbReference>
<protein>
    <submittedName>
        <fullName evidence="2">Uncharacterized protein</fullName>
    </submittedName>
</protein>
<name>A0A9D2HU93_9BACE</name>
<dbReference type="EMBL" id="DWZI01000001">
    <property type="protein sequence ID" value="HJA84584.1"/>
    <property type="molecule type" value="Genomic_DNA"/>
</dbReference>
<sequence length="59" mass="6998">METKEEKLKEKEPEAKKSLMEEMDEEAKKQNHPKKTNRTWEAFGKSKGCFIINDPKFLL</sequence>
<proteinExistence type="predicted"/>
<organism evidence="2 3">
    <name type="scientific">Candidatus Bacteroides avicola</name>
    <dbReference type="NCBI Taxonomy" id="2838468"/>
    <lineage>
        <taxon>Bacteria</taxon>
        <taxon>Pseudomonadati</taxon>
        <taxon>Bacteroidota</taxon>
        <taxon>Bacteroidia</taxon>
        <taxon>Bacteroidales</taxon>
        <taxon>Bacteroidaceae</taxon>
        <taxon>Bacteroides</taxon>
    </lineage>
</organism>
<evidence type="ECO:0000256" key="1">
    <source>
        <dbReference type="SAM" id="MobiDB-lite"/>
    </source>
</evidence>
<feature type="region of interest" description="Disordered" evidence="1">
    <location>
        <begin position="1"/>
        <end position="40"/>
    </location>
</feature>
<feature type="compositionally biased region" description="Basic and acidic residues" evidence="1">
    <location>
        <begin position="1"/>
        <end position="20"/>
    </location>
</feature>
<evidence type="ECO:0000313" key="2">
    <source>
        <dbReference type="EMBL" id="HJA84584.1"/>
    </source>
</evidence>
<reference evidence="2" key="1">
    <citation type="journal article" date="2021" name="PeerJ">
        <title>Extensive microbial diversity within the chicken gut microbiome revealed by metagenomics and culture.</title>
        <authorList>
            <person name="Gilroy R."/>
            <person name="Ravi A."/>
            <person name="Getino M."/>
            <person name="Pursley I."/>
            <person name="Horton D.L."/>
            <person name="Alikhan N.F."/>
            <person name="Baker D."/>
            <person name="Gharbi K."/>
            <person name="Hall N."/>
            <person name="Watson M."/>
            <person name="Adriaenssens E.M."/>
            <person name="Foster-Nyarko E."/>
            <person name="Jarju S."/>
            <person name="Secka A."/>
            <person name="Antonio M."/>
            <person name="Oren A."/>
            <person name="Chaudhuri R.R."/>
            <person name="La Ragione R."/>
            <person name="Hildebrand F."/>
            <person name="Pallen M.J."/>
        </authorList>
    </citation>
    <scope>NUCLEOTIDE SEQUENCE</scope>
    <source>
        <strain evidence="2">ChiHjej12B11-9795</strain>
    </source>
</reference>